<dbReference type="EMBL" id="ATAE01000056">
    <property type="protein sequence ID" value="ERN51430.1"/>
    <property type="molecule type" value="Genomic_DNA"/>
</dbReference>
<reference evidence="5 6" key="1">
    <citation type="journal article" date="2013" name="Genome Announc.">
        <title>Genome Sequence of the Extreme Obligate Alkaliphile Bacillus marmarensis Strain DSM 21297.</title>
        <authorList>
            <person name="Wernick D.G."/>
            <person name="Choi K.Y."/>
            <person name="Tat C.A."/>
            <person name="Lafontaine Rivera J.G."/>
            <person name="Liao J.C."/>
        </authorList>
    </citation>
    <scope>NUCLEOTIDE SEQUENCE [LARGE SCALE GENOMIC DNA]</scope>
    <source>
        <strain evidence="5 6">DSM 21297</strain>
    </source>
</reference>
<proteinExistence type="predicted"/>
<evidence type="ECO:0000256" key="3">
    <source>
        <dbReference type="ARBA" id="ARBA00022840"/>
    </source>
</evidence>
<dbReference type="AlphaFoldDB" id="U6SKK1"/>
<dbReference type="PANTHER" id="PTHR43776:SF8">
    <property type="entry name" value="ABC TRANSPORTER, ATP-BINDING PROTEIN"/>
    <property type="match status" value="1"/>
</dbReference>
<dbReference type="RefSeq" id="WP_022629744.1">
    <property type="nucleotide sequence ID" value="NZ_ATAE01000056.1"/>
</dbReference>
<organism evidence="5 6">
    <name type="scientific">Alkalihalophilus marmarensis DSM 21297</name>
    <dbReference type="NCBI Taxonomy" id="1188261"/>
    <lineage>
        <taxon>Bacteria</taxon>
        <taxon>Bacillati</taxon>
        <taxon>Bacillota</taxon>
        <taxon>Bacilli</taxon>
        <taxon>Bacillales</taxon>
        <taxon>Bacillaceae</taxon>
        <taxon>Alkalihalophilus</taxon>
    </lineage>
</organism>
<comment type="caution">
    <text evidence="5">The sequence shown here is derived from an EMBL/GenBank/DDBJ whole genome shotgun (WGS) entry which is preliminary data.</text>
</comment>
<dbReference type="InterPro" id="IPR027417">
    <property type="entry name" value="P-loop_NTPase"/>
</dbReference>
<dbReference type="GO" id="GO:0016887">
    <property type="term" value="F:ATP hydrolysis activity"/>
    <property type="evidence" value="ECO:0007669"/>
    <property type="project" value="InterPro"/>
</dbReference>
<dbReference type="PROSITE" id="PS50893">
    <property type="entry name" value="ABC_TRANSPORTER_2"/>
    <property type="match status" value="1"/>
</dbReference>
<keyword evidence="1" id="KW-0813">Transport</keyword>
<keyword evidence="6" id="KW-1185">Reference proteome</keyword>
<dbReference type="InterPro" id="IPR003593">
    <property type="entry name" value="AAA+_ATPase"/>
</dbReference>
<dbReference type="GO" id="GO:0055085">
    <property type="term" value="P:transmembrane transport"/>
    <property type="evidence" value="ECO:0007669"/>
    <property type="project" value="UniProtKB-ARBA"/>
</dbReference>
<accession>U6SKK1</accession>
<dbReference type="SMART" id="SM00382">
    <property type="entry name" value="AAA"/>
    <property type="match status" value="1"/>
</dbReference>
<dbReference type="Proteomes" id="UP000017170">
    <property type="component" value="Unassembled WGS sequence"/>
</dbReference>
<evidence type="ECO:0000256" key="1">
    <source>
        <dbReference type="ARBA" id="ARBA00022448"/>
    </source>
</evidence>
<protein>
    <recommendedName>
        <fullName evidence="4">ABC transporter domain-containing protein</fullName>
    </recommendedName>
</protein>
<dbReference type="CDD" id="cd03257">
    <property type="entry name" value="ABC_NikE_OppD_transporters"/>
    <property type="match status" value="1"/>
</dbReference>
<dbReference type="PATRIC" id="fig|1188261.3.peg.3746"/>
<dbReference type="PANTHER" id="PTHR43776">
    <property type="entry name" value="TRANSPORT ATP-BINDING PROTEIN"/>
    <property type="match status" value="1"/>
</dbReference>
<dbReference type="InterPro" id="IPR003439">
    <property type="entry name" value="ABC_transporter-like_ATP-bd"/>
</dbReference>
<dbReference type="Gene3D" id="3.40.50.300">
    <property type="entry name" value="P-loop containing nucleotide triphosphate hydrolases"/>
    <property type="match status" value="1"/>
</dbReference>
<evidence type="ECO:0000313" key="5">
    <source>
        <dbReference type="EMBL" id="ERN51430.1"/>
    </source>
</evidence>
<sequence>MILLELHQITKRYKKRSTNKVFWKDSLTFEAVKDVSFQLKEGECMGIIGESGSGKSTLAKLIMKLEKTTSGEIRFRSKPIETIKTFQLYQQIQLVIQDSNSVLHPNMNVFQIIQEPVRNFYRNDRLNWDESCNSLLKMVGLDESLWNLFPNQLSGGQKQRVCIARALAAKPSLIIFDESVASLDKEAQQFIINRLKELQLQEKVSYLFISHDYDFIREFCDRVAVMYKGEMVDLFNPKEVENILHPYTRMLLE</sequence>
<keyword evidence="3" id="KW-0067">ATP-binding</keyword>
<dbReference type="SUPFAM" id="SSF52540">
    <property type="entry name" value="P-loop containing nucleoside triphosphate hydrolases"/>
    <property type="match status" value="1"/>
</dbReference>
<evidence type="ECO:0000256" key="2">
    <source>
        <dbReference type="ARBA" id="ARBA00022741"/>
    </source>
</evidence>
<dbReference type="InterPro" id="IPR017871">
    <property type="entry name" value="ABC_transporter-like_CS"/>
</dbReference>
<name>U6SKK1_9BACI</name>
<evidence type="ECO:0000259" key="4">
    <source>
        <dbReference type="PROSITE" id="PS50893"/>
    </source>
</evidence>
<keyword evidence="2" id="KW-0547">Nucleotide-binding</keyword>
<gene>
    <name evidence="5" type="ORF">A33I_01780</name>
</gene>
<dbReference type="Pfam" id="PF00005">
    <property type="entry name" value="ABC_tran"/>
    <property type="match status" value="1"/>
</dbReference>
<evidence type="ECO:0000313" key="6">
    <source>
        <dbReference type="Proteomes" id="UP000017170"/>
    </source>
</evidence>
<dbReference type="InterPro" id="IPR050319">
    <property type="entry name" value="ABC_transp_ATP-bind"/>
</dbReference>
<dbReference type="GO" id="GO:0005524">
    <property type="term" value="F:ATP binding"/>
    <property type="evidence" value="ECO:0007669"/>
    <property type="project" value="UniProtKB-KW"/>
</dbReference>
<feature type="domain" description="ABC transporter" evidence="4">
    <location>
        <begin position="4"/>
        <end position="253"/>
    </location>
</feature>
<dbReference type="PROSITE" id="PS00211">
    <property type="entry name" value="ABC_TRANSPORTER_1"/>
    <property type="match status" value="1"/>
</dbReference>